<evidence type="ECO:0000256" key="1">
    <source>
        <dbReference type="SAM" id="MobiDB-lite"/>
    </source>
</evidence>
<reference evidence="2 3" key="1">
    <citation type="submission" date="2013-05" db="EMBL/GenBank/DDBJ databases">
        <title>Genome assembly of Chondromyces apiculatus DSM 436.</title>
        <authorList>
            <person name="Sharma G."/>
            <person name="Khatri I."/>
            <person name="Kaur C."/>
            <person name="Mayilraj S."/>
            <person name="Subramanian S."/>
        </authorList>
    </citation>
    <scope>NUCLEOTIDE SEQUENCE [LARGE SCALE GENOMIC DNA]</scope>
    <source>
        <strain evidence="2 3">DSM 436</strain>
    </source>
</reference>
<comment type="caution">
    <text evidence="2">The sequence shown here is derived from an EMBL/GenBank/DDBJ whole genome shotgun (WGS) entry which is preliminary data.</text>
</comment>
<name>A0A017STA1_9BACT</name>
<dbReference type="EMBL" id="ASRX01000122">
    <property type="protein sequence ID" value="EYF00223.1"/>
    <property type="molecule type" value="Genomic_DNA"/>
</dbReference>
<dbReference type="Proteomes" id="UP000019678">
    <property type="component" value="Unassembled WGS sequence"/>
</dbReference>
<evidence type="ECO:0000313" key="3">
    <source>
        <dbReference type="Proteomes" id="UP000019678"/>
    </source>
</evidence>
<proteinExistence type="predicted"/>
<sequence length="41" mass="4486">MKARVHGALGRVAPPSPRDTARLCEPATGGFVRRSRWVRVA</sequence>
<protein>
    <submittedName>
        <fullName evidence="2">Uncharacterized protein</fullName>
    </submittedName>
</protein>
<feature type="region of interest" description="Disordered" evidence="1">
    <location>
        <begin position="1"/>
        <end position="24"/>
    </location>
</feature>
<evidence type="ECO:0000313" key="2">
    <source>
        <dbReference type="EMBL" id="EYF00223.1"/>
    </source>
</evidence>
<dbReference type="AlphaFoldDB" id="A0A017STA1"/>
<accession>A0A017STA1</accession>
<gene>
    <name evidence="2" type="ORF">CAP_1065</name>
</gene>
<keyword evidence="3" id="KW-1185">Reference proteome</keyword>
<organism evidence="2 3">
    <name type="scientific">Chondromyces apiculatus DSM 436</name>
    <dbReference type="NCBI Taxonomy" id="1192034"/>
    <lineage>
        <taxon>Bacteria</taxon>
        <taxon>Pseudomonadati</taxon>
        <taxon>Myxococcota</taxon>
        <taxon>Polyangia</taxon>
        <taxon>Polyangiales</taxon>
        <taxon>Polyangiaceae</taxon>
        <taxon>Chondromyces</taxon>
    </lineage>
</organism>